<dbReference type="RefSeq" id="WP_084092266.1">
    <property type="nucleotide sequence ID" value="NZ_FWXD01000023.1"/>
</dbReference>
<name>A0A1W1XXC5_9NEIS</name>
<dbReference type="GO" id="GO:0006351">
    <property type="term" value="P:DNA-templated transcription"/>
    <property type="evidence" value="ECO:0007669"/>
    <property type="project" value="TreeGrafter"/>
</dbReference>
<keyword evidence="3" id="KW-0238">DNA-binding</keyword>
<sequence length="297" mass="32167">MTNTIPWELYRSLLAVLQEGSLSAAARALDLTQPTVGRHISALEAALGQTLFTRSQAGLLPTDAALALRPHAEAMHSTAAALERMAHGLGSEARGPVRISASEIVGVEVLPPLLAPLRDRYPHLEIELLLSNRVQDLVLREADIAVRMTPPQQDVLLAARVDDAVIGLYAHERYLQQHGTPTTLEALAGHALIGFDTETPFLRSAAQRFSLWQRANFAWRSDNDLAQRALLRAGAGIGVCQTRLVQPGSGLVRLFAQEFALPLPTWVVMHADLRSSLRCKVVFDALVQGLRAGPAVG</sequence>
<gene>
    <name evidence="6" type="ORF">SAMN02745857_03341</name>
</gene>
<dbReference type="AlphaFoldDB" id="A0A1W1XXC5"/>
<evidence type="ECO:0000313" key="7">
    <source>
        <dbReference type="Proteomes" id="UP000192761"/>
    </source>
</evidence>
<dbReference type="InterPro" id="IPR036388">
    <property type="entry name" value="WH-like_DNA-bd_sf"/>
</dbReference>
<dbReference type="STRING" id="1121001.SAMN02745857_03341"/>
<dbReference type="PANTHER" id="PTHR30537:SF3">
    <property type="entry name" value="TRANSCRIPTIONAL REGULATORY PROTEIN"/>
    <property type="match status" value="1"/>
</dbReference>
<evidence type="ECO:0000259" key="5">
    <source>
        <dbReference type="PROSITE" id="PS50931"/>
    </source>
</evidence>
<evidence type="ECO:0000256" key="3">
    <source>
        <dbReference type="ARBA" id="ARBA00023125"/>
    </source>
</evidence>
<evidence type="ECO:0000256" key="2">
    <source>
        <dbReference type="ARBA" id="ARBA00023015"/>
    </source>
</evidence>
<dbReference type="Gene3D" id="1.10.10.10">
    <property type="entry name" value="Winged helix-like DNA-binding domain superfamily/Winged helix DNA-binding domain"/>
    <property type="match status" value="1"/>
</dbReference>
<keyword evidence="4" id="KW-0804">Transcription</keyword>
<proteinExistence type="inferred from homology"/>
<evidence type="ECO:0000256" key="1">
    <source>
        <dbReference type="ARBA" id="ARBA00009437"/>
    </source>
</evidence>
<dbReference type="EMBL" id="FWXD01000023">
    <property type="protein sequence ID" value="SMC28619.1"/>
    <property type="molecule type" value="Genomic_DNA"/>
</dbReference>
<dbReference type="SUPFAM" id="SSF53850">
    <property type="entry name" value="Periplasmic binding protein-like II"/>
    <property type="match status" value="1"/>
</dbReference>
<organism evidence="6 7">
    <name type="scientific">Andreprevotia lacus DSM 23236</name>
    <dbReference type="NCBI Taxonomy" id="1121001"/>
    <lineage>
        <taxon>Bacteria</taxon>
        <taxon>Pseudomonadati</taxon>
        <taxon>Pseudomonadota</taxon>
        <taxon>Betaproteobacteria</taxon>
        <taxon>Neisseriales</taxon>
        <taxon>Chitinibacteraceae</taxon>
        <taxon>Andreprevotia</taxon>
    </lineage>
</organism>
<comment type="similarity">
    <text evidence="1">Belongs to the LysR transcriptional regulatory family.</text>
</comment>
<dbReference type="InterPro" id="IPR000847">
    <property type="entry name" value="LysR_HTH_N"/>
</dbReference>
<dbReference type="Proteomes" id="UP000192761">
    <property type="component" value="Unassembled WGS sequence"/>
</dbReference>
<dbReference type="PRINTS" id="PR00039">
    <property type="entry name" value="HTHLYSR"/>
</dbReference>
<dbReference type="Pfam" id="PF03466">
    <property type="entry name" value="LysR_substrate"/>
    <property type="match status" value="1"/>
</dbReference>
<dbReference type="PROSITE" id="PS50931">
    <property type="entry name" value="HTH_LYSR"/>
    <property type="match status" value="1"/>
</dbReference>
<accession>A0A1W1XXC5</accession>
<dbReference type="PANTHER" id="PTHR30537">
    <property type="entry name" value="HTH-TYPE TRANSCRIPTIONAL REGULATOR"/>
    <property type="match status" value="1"/>
</dbReference>
<dbReference type="SUPFAM" id="SSF46785">
    <property type="entry name" value="Winged helix' DNA-binding domain"/>
    <property type="match status" value="1"/>
</dbReference>
<evidence type="ECO:0000313" key="6">
    <source>
        <dbReference type="EMBL" id="SMC28619.1"/>
    </source>
</evidence>
<dbReference type="InterPro" id="IPR036390">
    <property type="entry name" value="WH_DNA-bd_sf"/>
</dbReference>
<dbReference type="Pfam" id="PF00126">
    <property type="entry name" value="HTH_1"/>
    <property type="match status" value="1"/>
</dbReference>
<dbReference type="OrthoDB" id="9072091at2"/>
<keyword evidence="7" id="KW-1185">Reference proteome</keyword>
<dbReference type="GO" id="GO:0043565">
    <property type="term" value="F:sequence-specific DNA binding"/>
    <property type="evidence" value="ECO:0007669"/>
    <property type="project" value="TreeGrafter"/>
</dbReference>
<dbReference type="Gene3D" id="3.40.190.290">
    <property type="match status" value="1"/>
</dbReference>
<keyword evidence="2" id="KW-0805">Transcription regulation</keyword>
<evidence type="ECO:0000256" key="4">
    <source>
        <dbReference type="ARBA" id="ARBA00023163"/>
    </source>
</evidence>
<reference evidence="6 7" key="1">
    <citation type="submission" date="2017-04" db="EMBL/GenBank/DDBJ databases">
        <authorList>
            <person name="Afonso C.L."/>
            <person name="Miller P.J."/>
            <person name="Scott M.A."/>
            <person name="Spackman E."/>
            <person name="Goraichik I."/>
            <person name="Dimitrov K.M."/>
            <person name="Suarez D.L."/>
            <person name="Swayne D.E."/>
        </authorList>
    </citation>
    <scope>NUCLEOTIDE SEQUENCE [LARGE SCALE GENOMIC DNA]</scope>
    <source>
        <strain evidence="6 7">DSM 23236</strain>
    </source>
</reference>
<protein>
    <submittedName>
        <fullName evidence="6">Transcriptional regulator, LysR family</fullName>
    </submittedName>
</protein>
<dbReference type="InterPro" id="IPR005119">
    <property type="entry name" value="LysR_subst-bd"/>
</dbReference>
<dbReference type="InterPro" id="IPR058163">
    <property type="entry name" value="LysR-type_TF_proteobact-type"/>
</dbReference>
<dbReference type="GO" id="GO:0003700">
    <property type="term" value="F:DNA-binding transcription factor activity"/>
    <property type="evidence" value="ECO:0007669"/>
    <property type="project" value="InterPro"/>
</dbReference>
<feature type="domain" description="HTH lysR-type" evidence="5">
    <location>
        <begin position="5"/>
        <end position="62"/>
    </location>
</feature>